<accession>X6MXY3</accession>
<dbReference type="AlphaFoldDB" id="X6MXY3"/>
<protein>
    <submittedName>
        <fullName evidence="2">Uncharacterized protein</fullName>
    </submittedName>
</protein>
<comment type="caution">
    <text evidence="2">The sequence shown here is derived from an EMBL/GenBank/DDBJ whole genome shotgun (WGS) entry which is preliminary data.</text>
</comment>
<evidence type="ECO:0000313" key="3">
    <source>
        <dbReference type="Proteomes" id="UP000023152"/>
    </source>
</evidence>
<reference evidence="2 3" key="1">
    <citation type="journal article" date="2013" name="Curr. Biol.">
        <title>The Genome of the Foraminiferan Reticulomyxa filosa.</title>
        <authorList>
            <person name="Glockner G."/>
            <person name="Hulsmann N."/>
            <person name="Schleicher M."/>
            <person name="Noegel A.A."/>
            <person name="Eichinger L."/>
            <person name="Gallinger C."/>
            <person name="Pawlowski J."/>
            <person name="Sierra R."/>
            <person name="Euteneuer U."/>
            <person name="Pillet L."/>
            <person name="Moustafa A."/>
            <person name="Platzer M."/>
            <person name="Groth M."/>
            <person name="Szafranski K."/>
            <person name="Schliwa M."/>
        </authorList>
    </citation>
    <scope>NUCLEOTIDE SEQUENCE [LARGE SCALE GENOMIC DNA]</scope>
</reference>
<organism evidence="2 3">
    <name type="scientific">Reticulomyxa filosa</name>
    <dbReference type="NCBI Taxonomy" id="46433"/>
    <lineage>
        <taxon>Eukaryota</taxon>
        <taxon>Sar</taxon>
        <taxon>Rhizaria</taxon>
        <taxon>Retaria</taxon>
        <taxon>Foraminifera</taxon>
        <taxon>Monothalamids</taxon>
        <taxon>Reticulomyxidae</taxon>
        <taxon>Reticulomyxa</taxon>
    </lineage>
</organism>
<dbReference type="EMBL" id="ASPP01014849">
    <property type="protein sequence ID" value="ETO18486.1"/>
    <property type="molecule type" value="Genomic_DNA"/>
</dbReference>
<evidence type="ECO:0000256" key="1">
    <source>
        <dbReference type="SAM" id="MobiDB-lite"/>
    </source>
</evidence>
<evidence type="ECO:0000313" key="2">
    <source>
        <dbReference type="EMBL" id="ETO18486.1"/>
    </source>
</evidence>
<feature type="region of interest" description="Disordered" evidence="1">
    <location>
        <begin position="311"/>
        <end position="368"/>
    </location>
</feature>
<feature type="compositionally biased region" description="Basic and acidic residues" evidence="1">
    <location>
        <begin position="311"/>
        <end position="322"/>
    </location>
</feature>
<proteinExistence type="predicted"/>
<keyword evidence="3" id="KW-1185">Reference proteome</keyword>
<dbReference type="Proteomes" id="UP000023152">
    <property type="component" value="Unassembled WGS sequence"/>
</dbReference>
<gene>
    <name evidence="2" type="ORF">RFI_18781</name>
</gene>
<name>X6MXY3_RETFI</name>
<sequence length="368" mass="40697">MSSGRGFRVERVVQCGSEHFQGSERIASSSDKGLAVRANEALQKRGIIGTVTIESINETKCMEKKFEEAKSILEDVIEQSKTQRKGFQCRFIMDNVTTLKHIEVEDRGIPGWLTSTKFAKEKWNQGQNMIVVSLQNEELKQKGIREGFRIVRINGHDVSNHPFAQIQKEIIAAVNDTRQRYQIVFEEGILSWFDLDVDMNGSGTGPVFFSSSASASVSSAPSAMASSSESVTIAHHGQATLAPHSDGVHVTAWLSTHPHGCLLTQIQNKNVAHESFEEIVALYYQTSCPFHLTLLRPSPNHTQHTVEKLDVVTSNEHQRTDSADTTGVPSLSEGDSDDESVSSDSDNNNKDAEPSFVRAAQKKNKQEL</sequence>